<feature type="region of interest" description="Disordered" evidence="1">
    <location>
        <begin position="122"/>
        <end position="146"/>
    </location>
</feature>
<sequence>MEERRRRQNALLSKFRKRTKTDLSSSPTSSSMPANAGGLAERNVTKTVDDCGGSDEDIQIVETDEQRKTHDELRQKAAEALIREAKRSAQRAQLYGPQGWIKPRVLNTNKAFLARTLKSVEIHRRDQQTEKEAKRARKVREQTREE</sequence>
<keyword evidence="3" id="KW-1185">Reference proteome</keyword>
<evidence type="ECO:0000313" key="3">
    <source>
        <dbReference type="Proteomes" id="UP001620645"/>
    </source>
</evidence>
<dbReference type="InterPro" id="IPR038948">
    <property type="entry name" value="POLR1D-like"/>
</dbReference>
<proteinExistence type="predicted"/>
<dbReference type="PANTHER" id="PTHR34769">
    <property type="entry name" value="RCG42593, ISOFORM CRA_A"/>
    <property type="match status" value="1"/>
</dbReference>
<accession>A0ABD2IFH3</accession>
<dbReference type="EMBL" id="JBICCN010000338">
    <property type="protein sequence ID" value="KAL3076285.1"/>
    <property type="molecule type" value="Genomic_DNA"/>
</dbReference>
<dbReference type="AlphaFoldDB" id="A0ABD2IFH3"/>
<evidence type="ECO:0000256" key="1">
    <source>
        <dbReference type="SAM" id="MobiDB-lite"/>
    </source>
</evidence>
<evidence type="ECO:0000313" key="2">
    <source>
        <dbReference type="EMBL" id="KAL3076285.1"/>
    </source>
</evidence>
<dbReference type="Proteomes" id="UP001620645">
    <property type="component" value="Unassembled WGS sequence"/>
</dbReference>
<gene>
    <name evidence="2" type="ORF">niasHS_013556</name>
</gene>
<dbReference type="PANTHER" id="PTHR34769:SF1">
    <property type="entry name" value="RNA POLYMERASE I AND III SUBUNIT D"/>
    <property type="match status" value="1"/>
</dbReference>
<comment type="caution">
    <text evidence="2">The sequence shown here is derived from an EMBL/GenBank/DDBJ whole genome shotgun (WGS) entry which is preliminary data.</text>
</comment>
<name>A0ABD2IFH3_HETSC</name>
<protein>
    <submittedName>
        <fullName evidence="2">Uncharacterized protein</fullName>
    </submittedName>
</protein>
<organism evidence="2 3">
    <name type="scientific">Heterodera schachtii</name>
    <name type="common">Sugarbeet cyst nematode worm</name>
    <name type="synonym">Tylenchus schachtii</name>
    <dbReference type="NCBI Taxonomy" id="97005"/>
    <lineage>
        <taxon>Eukaryota</taxon>
        <taxon>Metazoa</taxon>
        <taxon>Ecdysozoa</taxon>
        <taxon>Nematoda</taxon>
        <taxon>Chromadorea</taxon>
        <taxon>Rhabditida</taxon>
        <taxon>Tylenchina</taxon>
        <taxon>Tylenchomorpha</taxon>
        <taxon>Tylenchoidea</taxon>
        <taxon>Heteroderidae</taxon>
        <taxon>Heteroderinae</taxon>
        <taxon>Heterodera</taxon>
    </lineage>
</organism>
<feature type="region of interest" description="Disordered" evidence="1">
    <location>
        <begin position="1"/>
        <end position="57"/>
    </location>
</feature>
<reference evidence="2 3" key="1">
    <citation type="submission" date="2024-10" db="EMBL/GenBank/DDBJ databases">
        <authorList>
            <person name="Kim D."/>
        </authorList>
    </citation>
    <scope>NUCLEOTIDE SEQUENCE [LARGE SCALE GENOMIC DNA]</scope>
    <source>
        <strain evidence="2">Taebaek</strain>
    </source>
</reference>